<comment type="caution">
    <text evidence="1">The sequence shown here is derived from an EMBL/GenBank/DDBJ whole genome shotgun (WGS) entry which is preliminary data.</text>
</comment>
<gene>
    <name evidence="1" type="ORF">HJ568_08780</name>
</gene>
<dbReference type="RefSeq" id="WP_102454782.1">
    <property type="nucleotide sequence ID" value="NZ_JABBXC010000013.1"/>
</dbReference>
<protein>
    <submittedName>
        <fullName evidence="1">Uncharacterized protein</fullName>
    </submittedName>
</protein>
<accession>A0ABX1U989</accession>
<evidence type="ECO:0000313" key="2">
    <source>
        <dbReference type="Proteomes" id="UP000590068"/>
    </source>
</evidence>
<proteinExistence type="predicted"/>
<dbReference type="Proteomes" id="UP000590068">
    <property type="component" value="Unassembled WGS sequence"/>
</dbReference>
<sequence>MNSQNNVVYSFAWYQRDDWQLLKESVEDPDTLDDSYEEWRKNANKAISNFKSSGQQVVKISVNVAELLDWCRNKGVAPNGKARSEYAAYLAQKRS</sequence>
<organism evidence="1 2">
    <name type="scientific">Vibrio breoganii</name>
    <dbReference type="NCBI Taxonomy" id="553239"/>
    <lineage>
        <taxon>Bacteria</taxon>
        <taxon>Pseudomonadati</taxon>
        <taxon>Pseudomonadota</taxon>
        <taxon>Gammaproteobacteria</taxon>
        <taxon>Vibrionales</taxon>
        <taxon>Vibrionaceae</taxon>
        <taxon>Vibrio</taxon>
    </lineage>
</organism>
<dbReference type="EMBL" id="JABCJR010000014">
    <property type="protein sequence ID" value="NMR70068.1"/>
    <property type="molecule type" value="Genomic_DNA"/>
</dbReference>
<name>A0ABX1U989_9VIBR</name>
<keyword evidence="2" id="KW-1185">Reference proteome</keyword>
<reference evidence="1 2" key="1">
    <citation type="submission" date="2020-04" db="EMBL/GenBank/DDBJ databases">
        <title>WGS-Seq of Vibrio isolated by the O'Toole Lab.</title>
        <authorList>
            <person name="Mckone K.P."/>
            <person name="Whitaker R."/>
            <person name="Sevigney J.L."/>
            <person name="Herring J.B."/>
            <person name="O'Toole G."/>
        </authorList>
    </citation>
    <scope>NUCLEOTIDE SEQUENCE [LARGE SCALE GENOMIC DNA]</scope>
    <source>
        <strain evidence="1 2">BS_02</strain>
    </source>
</reference>
<evidence type="ECO:0000313" key="1">
    <source>
        <dbReference type="EMBL" id="NMR70068.1"/>
    </source>
</evidence>